<gene>
    <name evidence="26" type="primary">folC</name>
    <name evidence="26" type="ORF">RGQ30_14610</name>
</gene>
<feature type="domain" description="Mur ligase C-terminal" evidence="24">
    <location>
        <begin position="301"/>
        <end position="447"/>
    </location>
</feature>
<evidence type="ECO:0000256" key="13">
    <source>
        <dbReference type="ARBA" id="ARBA00022840"/>
    </source>
</evidence>
<comment type="catalytic activity">
    <reaction evidence="22">
        <text>7,8-dihydropteroate + L-glutamate + ATP = 7,8-dihydrofolate + ADP + phosphate + H(+)</text>
        <dbReference type="Rhea" id="RHEA:23584"/>
        <dbReference type="ChEBI" id="CHEBI:15378"/>
        <dbReference type="ChEBI" id="CHEBI:17839"/>
        <dbReference type="ChEBI" id="CHEBI:29985"/>
        <dbReference type="ChEBI" id="CHEBI:30616"/>
        <dbReference type="ChEBI" id="CHEBI:43474"/>
        <dbReference type="ChEBI" id="CHEBI:57451"/>
        <dbReference type="ChEBI" id="CHEBI:456216"/>
        <dbReference type="EC" id="6.3.2.12"/>
    </reaction>
</comment>
<dbReference type="PANTHER" id="PTHR11136">
    <property type="entry name" value="FOLYLPOLYGLUTAMATE SYNTHASE-RELATED"/>
    <property type="match status" value="1"/>
</dbReference>
<protein>
    <recommendedName>
        <fullName evidence="9">Dihydrofolate synthase/folylpolyglutamate synthase</fullName>
        <ecNumber evidence="7">6.3.2.12</ecNumber>
        <ecNumber evidence="8">6.3.2.17</ecNumber>
    </recommendedName>
    <alternativeName>
        <fullName evidence="18">Folylpoly-gamma-glutamate synthetase-dihydrofolate synthetase</fullName>
    </alternativeName>
    <alternativeName>
        <fullName evidence="16">Folylpolyglutamate synthetase</fullName>
    </alternativeName>
    <alternativeName>
        <fullName evidence="17">Tetrahydrofolylpolyglutamate synthase</fullName>
    </alternativeName>
</protein>
<evidence type="ECO:0000256" key="15">
    <source>
        <dbReference type="ARBA" id="ARBA00022909"/>
    </source>
</evidence>
<dbReference type="EC" id="6.3.2.17" evidence="8"/>
<dbReference type="RefSeq" id="WP_130556530.1">
    <property type="nucleotide sequence ID" value="NZ_AP028947.1"/>
</dbReference>
<evidence type="ECO:0000256" key="20">
    <source>
        <dbReference type="ARBA" id="ARBA00047808"/>
    </source>
</evidence>
<comment type="function">
    <text evidence="2">Functions in two distinct reactions of the de novo folate biosynthetic pathway. Catalyzes the addition of a glutamate residue to dihydropteroate (7,8-dihydropteroate or H2Pte) to form dihydrofolate (7,8-dihydrofolate monoglutamate or H2Pte-Glu). Also catalyzes successive additions of L-glutamate to tetrahydrofolate or 10-formyltetrahydrofolate or 5,10-methylenetetrahydrofolate, leading to folylpolyglutamate derivatives.</text>
</comment>
<keyword evidence="27" id="KW-1185">Reference proteome</keyword>
<reference evidence="26 27" key="1">
    <citation type="submission" date="2023-10" db="EMBL/GenBank/DDBJ databases">
        <title>Complete Genome Sequence of Limnobacter thiooxidans CS-K2T, Isolated from freshwater lake sediments in Bavaria, Germany.</title>
        <authorList>
            <person name="Naruki M."/>
            <person name="Watanabe A."/>
            <person name="Warashina T."/>
            <person name="Morita T."/>
            <person name="Arakawa K."/>
        </authorList>
    </citation>
    <scope>NUCLEOTIDE SEQUENCE [LARGE SCALE GENOMIC DNA]</scope>
    <source>
        <strain evidence="26 27">CS-K2</strain>
    </source>
</reference>
<dbReference type="InterPro" id="IPR018109">
    <property type="entry name" value="Folylpolyglutamate_synth_CS"/>
</dbReference>
<dbReference type="Gene3D" id="3.40.1190.10">
    <property type="entry name" value="Mur-like, catalytic domain"/>
    <property type="match status" value="1"/>
</dbReference>
<dbReference type="SUPFAM" id="SSF53623">
    <property type="entry name" value="MurD-like peptide ligases, catalytic domain"/>
    <property type="match status" value="1"/>
</dbReference>
<proteinExistence type="inferred from homology"/>
<keyword evidence="13 23" id="KW-0067">ATP-binding</keyword>
<dbReference type="GO" id="GO:0046656">
    <property type="term" value="P:folic acid biosynthetic process"/>
    <property type="evidence" value="ECO:0007669"/>
    <property type="project" value="UniProtKB-KW"/>
</dbReference>
<comment type="catalytic activity">
    <reaction evidence="19">
        <text>(6S)-5,6,7,8-tetrahydrofolyl-(gamma-L-Glu)(n) + L-glutamate + ATP = (6S)-5,6,7,8-tetrahydrofolyl-(gamma-L-Glu)(n+1) + ADP + phosphate + H(+)</text>
        <dbReference type="Rhea" id="RHEA:10580"/>
        <dbReference type="Rhea" id="RHEA-COMP:14738"/>
        <dbReference type="Rhea" id="RHEA-COMP:14740"/>
        <dbReference type="ChEBI" id="CHEBI:15378"/>
        <dbReference type="ChEBI" id="CHEBI:29985"/>
        <dbReference type="ChEBI" id="CHEBI:30616"/>
        <dbReference type="ChEBI" id="CHEBI:43474"/>
        <dbReference type="ChEBI" id="CHEBI:141005"/>
        <dbReference type="ChEBI" id="CHEBI:456216"/>
        <dbReference type="EC" id="6.3.2.17"/>
    </reaction>
</comment>
<dbReference type="GO" id="GO:0005737">
    <property type="term" value="C:cytoplasm"/>
    <property type="evidence" value="ECO:0007669"/>
    <property type="project" value="TreeGrafter"/>
</dbReference>
<evidence type="ECO:0000256" key="18">
    <source>
        <dbReference type="ARBA" id="ARBA00032510"/>
    </source>
</evidence>
<evidence type="ECO:0000256" key="22">
    <source>
        <dbReference type="ARBA" id="ARBA00049161"/>
    </source>
</evidence>
<dbReference type="InterPro" id="IPR013221">
    <property type="entry name" value="Mur_ligase_cen"/>
</dbReference>
<evidence type="ECO:0000259" key="24">
    <source>
        <dbReference type="Pfam" id="PF02875"/>
    </source>
</evidence>
<evidence type="ECO:0000256" key="5">
    <source>
        <dbReference type="ARBA" id="ARBA00008276"/>
    </source>
</evidence>
<keyword evidence="10 23" id="KW-0436">Ligase</keyword>
<evidence type="ECO:0000256" key="3">
    <source>
        <dbReference type="ARBA" id="ARBA00004799"/>
    </source>
</evidence>
<keyword evidence="14" id="KW-0460">Magnesium</keyword>
<evidence type="ECO:0000256" key="14">
    <source>
        <dbReference type="ARBA" id="ARBA00022842"/>
    </source>
</evidence>
<evidence type="ECO:0000256" key="2">
    <source>
        <dbReference type="ARBA" id="ARBA00002714"/>
    </source>
</evidence>
<evidence type="ECO:0000256" key="23">
    <source>
        <dbReference type="PIRNR" id="PIRNR001563"/>
    </source>
</evidence>
<comment type="catalytic activity">
    <reaction evidence="21">
        <text>(6R)-5,10-methylenetetrahydrofolyl-(gamma-L-Glu)(n) + L-glutamate + ATP = (6R)-5,10-methylenetetrahydrofolyl-(gamma-L-Glu)(n+1) + ADP + phosphate + H(+)</text>
        <dbReference type="Rhea" id="RHEA:51912"/>
        <dbReference type="Rhea" id="RHEA-COMP:13257"/>
        <dbReference type="Rhea" id="RHEA-COMP:13258"/>
        <dbReference type="ChEBI" id="CHEBI:15378"/>
        <dbReference type="ChEBI" id="CHEBI:29985"/>
        <dbReference type="ChEBI" id="CHEBI:30616"/>
        <dbReference type="ChEBI" id="CHEBI:43474"/>
        <dbReference type="ChEBI" id="CHEBI:136572"/>
        <dbReference type="ChEBI" id="CHEBI:456216"/>
        <dbReference type="EC" id="6.3.2.17"/>
    </reaction>
</comment>
<accession>A0AA86MEI1</accession>
<sequence length="465" mass="50538">MNPAVPEQKPVKPGASGTLNEWLTYLESIHSKPIDMGLDRLKVVQRQMNFALNGVVFTVAGTNGKGSTCAMLESILIQAGYKVGMYTSPHLIRFTERARINGEEVAETDLIAAFERVEQARTDTSTSLTYFEFTTLAVAWLFSQTSLDAVILEVGLGGRLDAVNAFDTDCAICTSVDLDHQAFLGPDRESIGREKAGIFRPGKPAIVGDPKPPQSVIDHAEAIGADLWMFARDFNYSGDKQQWAYGGRSMRRAALAYPALRGTNQLLNASAALAALESVRDRLPVPAQSIRQGFLLVEWPGRFQVLPGQPTVVLDVGHNPHAAAHLRESLDNMGFFPYTHCIFGMLADKDAVAVVNALNDRVDHWHLVPLEGDRGRSTEQLLQQLAQAGVDSPAFDWVGNSQALAKGGIAKQPPEKSVQSYNSVSQAYAVVTSAVPPNDRILVFGSFLVVAQAMQAKEAIRKRPG</sequence>
<dbReference type="GO" id="GO:0046872">
    <property type="term" value="F:metal ion binding"/>
    <property type="evidence" value="ECO:0007669"/>
    <property type="project" value="UniProtKB-KW"/>
</dbReference>
<dbReference type="EMBL" id="AP028947">
    <property type="protein sequence ID" value="BET25960.1"/>
    <property type="molecule type" value="Genomic_DNA"/>
</dbReference>
<keyword evidence="15" id="KW-0289">Folate biosynthesis</keyword>
<evidence type="ECO:0000256" key="11">
    <source>
        <dbReference type="ARBA" id="ARBA00022723"/>
    </source>
</evidence>
<dbReference type="NCBIfam" id="TIGR01499">
    <property type="entry name" value="folC"/>
    <property type="match status" value="1"/>
</dbReference>
<comment type="similarity">
    <text evidence="5 23">Belongs to the folylpolyglutamate synthase family.</text>
</comment>
<evidence type="ECO:0000256" key="4">
    <source>
        <dbReference type="ARBA" id="ARBA00005150"/>
    </source>
</evidence>
<evidence type="ECO:0000256" key="8">
    <source>
        <dbReference type="ARBA" id="ARBA00013025"/>
    </source>
</evidence>
<evidence type="ECO:0000256" key="12">
    <source>
        <dbReference type="ARBA" id="ARBA00022741"/>
    </source>
</evidence>
<evidence type="ECO:0000256" key="19">
    <source>
        <dbReference type="ARBA" id="ARBA00047493"/>
    </source>
</evidence>
<evidence type="ECO:0000256" key="16">
    <source>
        <dbReference type="ARBA" id="ARBA00030048"/>
    </source>
</evidence>
<evidence type="ECO:0000256" key="6">
    <source>
        <dbReference type="ARBA" id="ARBA00011245"/>
    </source>
</evidence>
<dbReference type="GO" id="GO:0005524">
    <property type="term" value="F:ATP binding"/>
    <property type="evidence" value="ECO:0007669"/>
    <property type="project" value="UniProtKB-KW"/>
</dbReference>
<keyword evidence="12 23" id="KW-0547">Nucleotide-binding</keyword>
<keyword evidence="11" id="KW-0479">Metal-binding</keyword>
<evidence type="ECO:0000313" key="26">
    <source>
        <dbReference type="EMBL" id="BET25960.1"/>
    </source>
</evidence>
<dbReference type="Pfam" id="PF08245">
    <property type="entry name" value="Mur_ligase_M"/>
    <property type="match status" value="1"/>
</dbReference>
<comment type="cofactor">
    <cofactor evidence="1">
        <name>Mg(2+)</name>
        <dbReference type="ChEBI" id="CHEBI:18420"/>
    </cofactor>
</comment>
<dbReference type="GO" id="GO:0004326">
    <property type="term" value="F:tetrahydrofolylpolyglutamate synthase activity"/>
    <property type="evidence" value="ECO:0007669"/>
    <property type="project" value="UniProtKB-EC"/>
</dbReference>
<dbReference type="FunFam" id="3.40.1190.10:FF:000004">
    <property type="entry name" value="Dihydrofolate synthase/folylpolyglutamate synthase"/>
    <property type="match status" value="1"/>
</dbReference>
<evidence type="ECO:0000259" key="25">
    <source>
        <dbReference type="Pfam" id="PF08245"/>
    </source>
</evidence>
<dbReference type="NCBIfam" id="NF008101">
    <property type="entry name" value="PRK10846.1"/>
    <property type="match status" value="1"/>
</dbReference>
<comment type="pathway">
    <text evidence="3">Cofactor biosynthesis; tetrahydrofolate biosynthesis; 7,8-dihydrofolate from 2-amino-4-hydroxy-6-hydroxymethyl-7,8-dihydropteridine diphosphate and 4-aminobenzoate: step 2/2.</text>
</comment>
<dbReference type="Gene3D" id="3.90.190.20">
    <property type="entry name" value="Mur ligase, C-terminal domain"/>
    <property type="match status" value="1"/>
</dbReference>
<evidence type="ECO:0000256" key="1">
    <source>
        <dbReference type="ARBA" id="ARBA00001946"/>
    </source>
</evidence>
<dbReference type="Pfam" id="PF02875">
    <property type="entry name" value="Mur_ligase_C"/>
    <property type="match status" value="1"/>
</dbReference>
<evidence type="ECO:0000256" key="10">
    <source>
        <dbReference type="ARBA" id="ARBA00022598"/>
    </source>
</evidence>
<comment type="pathway">
    <text evidence="4">Cofactor biosynthesis; tetrahydrofolylpolyglutamate biosynthesis.</text>
</comment>
<dbReference type="InterPro" id="IPR001645">
    <property type="entry name" value="Folylpolyglutamate_synth"/>
</dbReference>
<dbReference type="EC" id="6.3.2.12" evidence="7"/>
<organism evidence="26 27">
    <name type="scientific">Limnobacter thiooxidans</name>
    <dbReference type="NCBI Taxonomy" id="131080"/>
    <lineage>
        <taxon>Bacteria</taxon>
        <taxon>Pseudomonadati</taxon>
        <taxon>Pseudomonadota</taxon>
        <taxon>Betaproteobacteria</taxon>
        <taxon>Burkholderiales</taxon>
        <taxon>Burkholderiaceae</taxon>
        <taxon>Limnobacter</taxon>
    </lineage>
</organism>
<evidence type="ECO:0000256" key="21">
    <source>
        <dbReference type="ARBA" id="ARBA00049035"/>
    </source>
</evidence>
<evidence type="ECO:0000256" key="7">
    <source>
        <dbReference type="ARBA" id="ARBA00013023"/>
    </source>
</evidence>
<dbReference type="PANTHER" id="PTHR11136:SF0">
    <property type="entry name" value="DIHYDROFOLATE SYNTHETASE-RELATED"/>
    <property type="match status" value="1"/>
</dbReference>
<dbReference type="KEGG" id="lto:RGQ30_14610"/>
<evidence type="ECO:0000313" key="27">
    <source>
        <dbReference type="Proteomes" id="UP001329151"/>
    </source>
</evidence>
<dbReference type="PIRSF" id="PIRSF001563">
    <property type="entry name" value="Folylpolyglu_synth"/>
    <property type="match status" value="1"/>
</dbReference>
<dbReference type="InterPro" id="IPR036565">
    <property type="entry name" value="Mur-like_cat_sf"/>
</dbReference>
<dbReference type="Proteomes" id="UP001329151">
    <property type="component" value="Chromosome"/>
</dbReference>
<comment type="catalytic activity">
    <reaction evidence="20">
        <text>10-formyltetrahydrofolyl-(gamma-L-Glu)(n) + L-glutamate + ATP = 10-formyltetrahydrofolyl-(gamma-L-Glu)(n+1) + ADP + phosphate + H(+)</text>
        <dbReference type="Rhea" id="RHEA:51904"/>
        <dbReference type="Rhea" id="RHEA-COMP:13088"/>
        <dbReference type="Rhea" id="RHEA-COMP:14300"/>
        <dbReference type="ChEBI" id="CHEBI:15378"/>
        <dbReference type="ChEBI" id="CHEBI:29985"/>
        <dbReference type="ChEBI" id="CHEBI:30616"/>
        <dbReference type="ChEBI" id="CHEBI:43474"/>
        <dbReference type="ChEBI" id="CHEBI:134413"/>
        <dbReference type="ChEBI" id="CHEBI:456216"/>
        <dbReference type="EC" id="6.3.2.17"/>
    </reaction>
</comment>
<dbReference type="InterPro" id="IPR036615">
    <property type="entry name" value="Mur_ligase_C_dom_sf"/>
</dbReference>
<dbReference type="GO" id="GO:0008841">
    <property type="term" value="F:dihydrofolate synthase activity"/>
    <property type="evidence" value="ECO:0007669"/>
    <property type="project" value="UniProtKB-EC"/>
</dbReference>
<name>A0AA86MEI1_9BURK</name>
<dbReference type="PROSITE" id="PS01011">
    <property type="entry name" value="FOLYLPOLYGLU_SYNT_1"/>
    <property type="match status" value="1"/>
</dbReference>
<evidence type="ECO:0000256" key="9">
    <source>
        <dbReference type="ARBA" id="ARBA00019357"/>
    </source>
</evidence>
<dbReference type="SUPFAM" id="SSF53244">
    <property type="entry name" value="MurD-like peptide ligases, peptide-binding domain"/>
    <property type="match status" value="1"/>
</dbReference>
<comment type="subunit">
    <text evidence="6">Monomer.</text>
</comment>
<feature type="domain" description="Mur ligase central" evidence="25">
    <location>
        <begin position="59"/>
        <end position="274"/>
    </location>
</feature>
<dbReference type="AlphaFoldDB" id="A0AA86MEI1"/>
<dbReference type="InterPro" id="IPR004101">
    <property type="entry name" value="Mur_ligase_C"/>
</dbReference>
<evidence type="ECO:0000256" key="17">
    <source>
        <dbReference type="ARBA" id="ARBA00030592"/>
    </source>
</evidence>